<comment type="similarity">
    <text evidence="3">Belongs to the Nudix hydrolase family. NudK subfamily.</text>
</comment>
<sequence>MKIKQKETIYDGFYTFRKLTIEDKGDTYEREQFDSGDAAAAIVYDTDKDEYIFVKQYRYSAEMELLETVAGVVEEGDPAKTIRKEIEEESGYAVDHLEHVWDFFSSPGACTEKVHLFYAEVSKRKSKGGGLDEEHEAIKVISLSMEDLLTKKFLDAKTIIAVQWLASRHQVFLKSPEAKL</sequence>
<dbReference type="Pfam" id="PF00293">
    <property type="entry name" value="NUDIX"/>
    <property type="match status" value="1"/>
</dbReference>
<dbReference type="RefSeq" id="WP_229959296.1">
    <property type="nucleotide sequence ID" value="NZ_JAJJWI010000005.1"/>
</dbReference>
<comment type="catalytic activity">
    <reaction evidence="1">
        <text>GDP-alpha-D-mannose + H2O = alpha-D-mannose 1-phosphate + GMP + 2 H(+)</text>
        <dbReference type="Rhea" id="RHEA:27978"/>
        <dbReference type="ChEBI" id="CHEBI:15377"/>
        <dbReference type="ChEBI" id="CHEBI:15378"/>
        <dbReference type="ChEBI" id="CHEBI:57527"/>
        <dbReference type="ChEBI" id="CHEBI:58115"/>
        <dbReference type="ChEBI" id="CHEBI:58409"/>
    </reaction>
</comment>
<dbReference type="PROSITE" id="PS51462">
    <property type="entry name" value="NUDIX"/>
    <property type="match status" value="1"/>
</dbReference>
<name>A0ABW4X2E0_9BACT</name>
<evidence type="ECO:0000256" key="5">
    <source>
        <dbReference type="ARBA" id="ARBA00016377"/>
    </source>
</evidence>
<dbReference type="InterPro" id="IPR000086">
    <property type="entry name" value="NUDIX_hydrolase_dom"/>
</dbReference>
<dbReference type="SUPFAM" id="SSF55811">
    <property type="entry name" value="Nudix"/>
    <property type="match status" value="1"/>
</dbReference>
<evidence type="ECO:0000256" key="1">
    <source>
        <dbReference type="ARBA" id="ARBA00000847"/>
    </source>
</evidence>
<evidence type="ECO:0000313" key="10">
    <source>
        <dbReference type="EMBL" id="MFD2068337.1"/>
    </source>
</evidence>
<protein>
    <recommendedName>
        <fullName evidence="5">GDP-mannose pyrophosphatase</fullName>
    </recommendedName>
    <alternativeName>
        <fullName evidence="7">GDP-mannose hydrolase</fullName>
    </alternativeName>
    <alternativeName>
        <fullName evidence="8">GDPMK</fullName>
    </alternativeName>
</protein>
<evidence type="ECO:0000256" key="8">
    <source>
        <dbReference type="ARBA" id="ARBA00032272"/>
    </source>
</evidence>
<evidence type="ECO:0000259" key="9">
    <source>
        <dbReference type="PROSITE" id="PS51462"/>
    </source>
</evidence>
<comment type="subunit">
    <text evidence="4">Homodimer.</text>
</comment>
<evidence type="ECO:0000256" key="7">
    <source>
        <dbReference type="ARBA" id="ARBA00032162"/>
    </source>
</evidence>
<comment type="cofactor">
    <cofactor evidence="2">
        <name>Mg(2+)</name>
        <dbReference type="ChEBI" id="CHEBI:18420"/>
    </cofactor>
</comment>
<dbReference type="InterPro" id="IPR004385">
    <property type="entry name" value="NDP_pyrophosphatase"/>
</dbReference>
<evidence type="ECO:0000256" key="3">
    <source>
        <dbReference type="ARBA" id="ARBA00007275"/>
    </source>
</evidence>
<proteinExistence type="inferred from homology"/>
<feature type="domain" description="Nudix hydrolase" evidence="9">
    <location>
        <begin position="34"/>
        <end position="167"/>
    </location>
</feature>
<dbReference type="PANTHER" id="PTHR11839:SF18">
    <property type="entry name" value="NUDIX HYDROLASE DOMAIN-CONTAINING PROTEIN"/>
    <property type="match status" value="1"/>
</dbReference>
<accession>A0ABW4X2E0</accession>
<dbReference type="PANTHER" id="PTHR11839">
    <property type="entry name" value="UDP/ADP-SUGAR PYROPHOSPHATASE"/>
    <property type="match status" value="1"/>
</dbReference>
<dbReference type="Proteomes" id="UP001597369">
    <property type="component" value="Unassembled WGS sequence"/>
</dbReference>
<organism evidence="10 11">
    <name type="scientific">Pontibacter silvestris</name>
    <dbReference type="NCBI Taxonomy" id="2305183"/>
    <lineage>
        <taxon>Bacteria</taxon>
        <taxon>Pseudomonadati</taxon>
        <taxon>Bacteroidota</taxon>
        <taxon>Cytophagia</taxon>
        <taxon>Cytophagales</taxon>
        <taxon>Hymenobacteraceae</taxon>
        <taxon>Pontibacter</taxon>
    </lineage>
</organism>
<gene>
    <name evidence="10" type="ORF">ACFSKU_15720</name>
</gene>
<evidence type="ECO:0000256" key="2">
    <source>
        <dbReference type="ARBA" id="ARBA00001946"/>
    </source>
</evidence>
<reference evidence="11" key="1">
    <citation type="journal article" date="2019" name="Int. J. Syst. Evol. Microbiol.">
        <title>The Global Catalogue of Microorganisms (GCM) 10K type strain sequencing project: providing services to taxonomists for standard genome sequencing and annotation.</title>
        <authorList>
            <consortium name="The Broad Institute Genomics Platform"/>
            <consortium name="The Broad Institute Genome Sequencing Center for Infectious Disease"/>
            <person name="Wu L."/>
            <person name="Ma J."/>
        </authorList>
    </citation>
    <scope>NUCLEOTIDE SEQUENCE [LARGE SCALE GENOMIC DNA]</scope>
    <source>
        <strain evidence="11">JCM 16545</strain>
    </source>
</reference>
<comment type="caution">
    <text evidence="10">The sequence shown here is derived from an EMBL/GenBank/DDBJ whole genome shotgun (WGS) entry which is preliminary data.</text>
</comment>
<dbReference type="NCBIfam" id="TIGR00052">
    <property type="entry name" value="nudix-type nucleoside diphosphatase, YffH/AdpP family"/>
    <property type="match status" value="1"/>
</dbReference>
<keyword evidence="11" id="KW-1185">Reference proteome</keyword>
<evidence type="ECO:0000256" key="4">
    <source>
        <dbReference type="ARBA" id="ARBA00011738"/>
    </source>
</evidence>
<evidence type="ECO:0000256" key="6">
    <source>
        <dbReference type="ARBA" id="ARBA00022801"/>
    </source>
</evidence>
<evidence type="ECO:0000313" key="11">
    <source>
        <dbReference type="Proteomes" id="UP001597369"/>
    </source>
</evidence>
<keyword evidence="6" id="KW-0378">Hydrolase</keyword>
<dbReference type="Gene3D" id="3.90.79.10">
    <property type="entry name" value="Nucleoside Triphosphate Pyrophosphohydrolase"/>
    <property type="match status" value="1"/>
</dbReference>
<dbReference type="InterPro" id="IPR015797">
    <property type="entry name" value="NUDIX_hydrolase-like_dom_sf"/>
</dbReference>
<dbReference type="EMBL" id="JBHUHV010000053">
    <property type="protein sequence ID" value="MFD2068337.1"/>
    <property type="molecule type" value="Genomic_DNA"/>
</dbReference>